<evidence type="ECO:0000313" key="1">
    <source>
        <dbReference type="EMBL" id="GEM53762.1"/>
    </source>
</evidence>
<evidence type="ECO:0000313" key="2">
    <source>
        <dbReference type="Proteomes" id="UP000321245"/>
    </source>
</evidence>
<keyword evidence="2" id="KW-1185">Reference proteome</keyword>
<dbReference type="EMBL" id="BJXC01000060">
    <property type="protein sequence ID" value="GEM53762.1"/>
    <property type="molecule type" value="Genomic_DNA"/>
</dbReference>
<accession>A0A511NLT9</accession>
<dbReference type="AlphaFoldDB" id="A0A511NLT9"/>
<sequence length="93" mass="10465">MIGTSFEYDAESSLNISWPKNGNIVSHDHSHPSWEEPSGADSVFANTIKEAQPNTDPIFRIFTVPTKQYKTYDESGIQLQGATIIIPKRKKQQ</sequence>
<name>A0A511NLT9_9FLAO</name>
<proteinExistence type="predicted"/>
<organism evidence="1 2">
    <name type="scientific">Empedobacter brevis NBRC 14943 = ATCC 43319</name>
    <dbReference type="NCBI Taxonomy" id="1218108"/>
    <lineage>
        <taxon>Bacteria</taxon>
        <taxon>Pseudomonadati</taxon>
        <taxon>Bacteroidota</taxon>
        <taxon>Flavobacteriia</taxon>
        <taxon>Flavobacteriales</taxon>
        <taxon>Weeksellaceae</taxon>
        <taxon>Empedobacter</taxon>
    </lineage>
</organism>
<dbReference type="Proteomes" id="UP000321245">
    <property type="component" value="Unassembled WGS sequence"/>
</dbReference>
<evidence type="ECO:0008006" key="3">
    <source>
        <dbReference type="Google" id="ProtNLM"/>
    </source>
</evidence>
<dbReference type="STRING" id="1218108.GCA_000382425_02422"/>
<comment type="caution">
    <text evidence="1">The sequence shown here is derived from an EMBL/GenBank/DDBJ whole genome shotgun (WGS) entry which is preliminary data.</text>
</comment>
<reference evidence="1 2" key="1">
    <citation type="submission" date="2019-07" db="EMBL/GenBank/DDBJ databases">
        <title>Whole genome shotgun sequence of Empedobacter brevis NBRC 14943.</title>
        <authorList>
            <person name="Hosoyama A."/>
            <person name="Uohara A."/>
            <person name="Ohji S."/>
            <person name="Ichikawa N."/>
        </authorList>
    </citation>
    <scope>NUCLEOTIDE SEQUENCE [LARGE SCALE GENOMIC DNA]</scope>
    <source>
        <strain evidence="1 2">NBRC 14943</strain>
    </source>
</reference>
<protein>
    <recommendedName>
        <fullName evidence="3">JAB domain-containing protein</fullName>
    </recommendedName>
</protein>
<gene>
    <name evidence="1" type="ORF">EB1_35520</name>
</gene>